<evidence type="ECO:0000256" key="4">
    <source>
        <dbReference type="ARBA" id="ARBA00022679"/>
    </source>
</evidence>
<evidence type="ECO:0000256" key="2">
    <source>
        <dbReference type="ARBA" id="ARBA00022490"/>
    </source>
</evidence>
<evidence type="ECO:0000313" key="10">
    <source>
        <dbReference type="Proteomes" id="UP000189857"/>
    </source>
</evidence>
<dbReference type="PROSITE" id="PS51686">
    <property type="entry name" value="SAM_MT_RSMB_NOP"/>
    <property type="match status" value="1"/>
</dbReference>
<organism evidence="9 10">
    <name type="scientific">Eubacterium ruminantium</name>
    <dbReference type="NCBI Taxonomy" id="42322"/>
    <lineage>
        <taxon>Bacteria</taxon>
        <taxon>Bacillati</taxon>
        <taxon>Bacillota</taxon>
        <taxon>Clostridia</taxon>
        <taxon>Eubacteriales</taxon>
        <taxon>Eubacteriaceae</taxon>
        <taxon>Eubacterium</taxon>
    </lineage>
</organism>
<dbReference type="CDD" id="cd02440">
    <property type="entry name" value="AdoMet_MTases"/>
    <property type="match status" value="1"/>
</dbReference>
<dbReference type="AlphaFoldDB" id="A0A1T4M3F5"/>
<comment type="similarity">
    <text evidence="1 7">Belongs to the class I-like SAM-binding methyltransferase superfamily. RsmB/NOP family.</text>
</comment>
<dbReference type="PANTHER" id="PTHR22807:SF30">
    <property type="entry name" value="28S RRNA (CYTOSINE(4447)-C(5))-METHYLTRANSFERASE-RELATED"/>
    <property type="match status" value="1"/>
</dbReference>
<evidence type="ECO:0000256" key="3">
    <source>
        <dbReference type="ARBA" id="ARBA00022603"/>
    </source>
</evidence>
<dbReference type="PRINTS" id="PR02008">
    <property type="entry name" value="RCMTFAMILY"/>
</dbReference>
<dbReference type="GO" id="GO:0008757">
    <property type="term" value="F:S-adenosylmethionine-dependent methyltransferase activity"/>
    <property type="evidence" value="ECO:0007669"/>
    <property type="project" value="InterPro"/>
</dbReference>
<dbReference type="Gene3D" id="3.40.50.150">
    <property type="entry name" value="Vaccinia Virus protein VP39"/>
    <property type="match status" value="1"/>
</dbReference>
<feature type="active site" description="Nucleophile" evidence="7">
    <location>
        <position position="233"/>
    </location>
</feature>
<keyword evidence="2" id="KW-0963">Cytoplasm</keyword>
<dbReference type="PANTHER" id="PTHR22807">
    <property type="entry name" value="NOP2 YEAST -RELATED NOL1/NOP2/FMU SUN DOMAIN-CONTAINING"/>
    <property type="match status" value="1"/>
</dbReference>
<evidence type="ECO:0000256" key="7">
    <source>
        <dbReference type="PROSITE-ProRule" id="PRU01023"/>
    </source>
</evidence>
<evidence type="ECO:0000259" key="8">
    <source>
        <dbReference type="PROSITE" id="PS51686"/>
    </source>
</evidence>
<dbReference type="OrthoDB" id="9810297at2"/>
<dbReference type="PROSITE" id="PS01153">
    <property type="entry name" value="NOL1_NOP2_SUN"/>
    <property type="match status" value="1"/>
</dbReference>
<feature type="binding site" evidence="7">
    <location>
        <begin position="111"/>
        <end position="117"/>
    </location>
    <ligand>
        <name>S-adenosyl-L-methionine</name>
        <dbReference type="ChEBI" id="CHEBI:59789"/>
    </ligand>
</feature>
<dbReference type="GO" id="GO:0003723">
    <property type="term" value="F:RNA binding"/>
    <property type="evidence" value="ECO:0007669"/>
    <property type="project" value="UniProtKB-UniRule"/>
</dbReference>
<dbReference type="Proteomes" id="UP000189857">
    <property type="component" value="Unassembled WGS sequence"/>
</dbReference>
<dbReference type="GO" id="GO:0006396">
    <property type="term" value="P:RNA processing"/>
    <property type="evidence" value="ECO:0007669"/>
    <property type="project" value="InterPro"/>
</dbReference>
<dbReference type="NCBIfam" id="TIGR00446">
    <property type="entry name" value="nop2p"/>
    <property type="match status" value="1"/>
</dbReference>
<dbReference type="GO" id="GO:0008173">
    <property type="term" value="F:RNA methyltransferase activity"/>
    <property type="evidence" value="ECO:0007669"/>
    <property type="project" value="InterPro"/>
</dbReference>
<dbReference type="InterPro" id="IPR023267">
    <property type="entry name" value="RCMT"/>
</dbReference>
<evidence type="ECO:0000256" key="6">
    <source>
        <dbReference type="ARBA" id="ARBA00022884"/>
    </source>
</evidence>
<name>A0A1T4M3F5_9FIRM</name>
<dbReference type="InterPro" id="IPR018314">
    <property type="entry name" value="RsmB/NOL1/NOP2-like_CS"/>
</dbReference>
<dbReference type="EMBL" id="FUXA01000006">
    <property type="protein sequence ID" value="SJZ61493.1"/>
    <property type="molecule type" value="Genomic_DNA"/>
</dbReference>
<keyword evidence="5 7" id="KW-0949">S-adenosyl-L-methionine</keyword>
<keyword evidence="10" id="KW-1185">Reference proteome</keyword>
<dbReference type="Gene3D" id="2.30.130.60">
    <property type="match status" value="1"/>
</dbReference>
<feature type="domain" description="SAM-dependent MTase RsmB/NOP-type" evidence="8">
    <location>
        <begin position="23"/>
        <end position="304"/>
    </location>
</feature>
<comment type="caution">
    <text evidence="7">Lacks conserved residue(s) required for the propagation of feature annotation.</text>
</comment>
<evidence type="ECO:0000313" key="9">
    <source>
        <dbReference type="EMBL" id="SJZ61493.1"/>
    </source>
</evidence>
<gene>
    <name evidence="9" type="ORF">SAMN02745110_01085</name>
</gene>
<dbReference type="InterPro" id="IPR011023">
    <property type="entry name" value="Nop2p"/>
</dbReference>
<keyword evidence="3 7" id="KW-0489">Methyltransferase</keyword>
<dbReference type="SUPFAM" id="SSF53335">
    <property type="entry name" value="S-adenosyl-L-methionine-dependent methyltransferases"/>
    <property type="match status" value="1"/>
</dbReference>
<dbReference type="Pfam" id="PF17126">
    <property type="entry name" value="RsmF_methylt_CI"/>
    <property type="match status" value="1"/>
</dbReference>
<dbReference type="InterPro" id="IPR049560">
    <property type="entry name" value="MeTrfase_RsmB-F_NOP2_cat"/>
</dbReference>
<sequence length="468" mass="53085">MKLPSAFENNMIKMIGEEDFELYKEALAKTVRHALRVNTGKISVEDFIKICPAELTPVPWCKNGFYYDENVFQASKHPYYYAGLYYLQEPSAMLPAATLPVDEGDKVLDICAAPGGKSTELLQKINNKGFLVTNDISASRAKALVKNIEVFGGKNILITCETPDRLAEYFTEYFDKILIDAPCSGEGMFRKKNSMITAWSEERPAEFAAIQRSILKEAVKMLKPGGMLLYSTCTFSPLEDEDSVGYLLSLCSELSLVPIEKHDGFVPGNNDWSVYETDGIDRTMHLFPHKVEGEGHYVALLKRESNDDYKPSVSLYMPEKTKINEETAEFMSHVKMDFDTRRFEQLGDKLFYIPDGCPNCKGLRILRRGMFLGEIKKKRFEPSQAFSIMLTPDTFDTVLDLKNDDIRVSKYLRGETIDYDDTELKVTGKQKNTNRYVLICVDGFSLGFGKLSNGSIKNKYLPGWRMMS</sequence>
<dbReference type="InterPro" id="IPR029063">
    <property type="entry name" value="SAM-dependent_MTases_sf"/>
</dbReference>
<keyword evidence="4 7" id="KW-0808">Transferase</keyword>
<dbReference type="Gene3D" id="3.30.70.1170">
    <property type="entry name" value="Sun protein, domain 3"/>
    <property type="match status" value="1"/>
</dbReference>
<dbReference type="Pfam" id="PF17125">
    <property type="entry name" value="Methyltr_RsmF_N"/>
    <property type="match status" value="1"/>
</dbReference>
<dbReference type="InterPro" id="IPR027391">
    <property type="entry name" value="Nol1_Nop2_Fmu_2"/>
</dbReference>
<reference evidence="9 10" key="1">
    <citation type="submission" date="2017-02" db="EMBL/GenBank/DDBJ databases">
        <authorList>
            <person name="Peterson S.W."/>
        </authorList>
    </citation>
    <scope>NUCLEOTIDE SEQUENCE [LARGE SCALE GENOMIC DNA]</scope>
    <source>
        <strain evidence="9 10">ATCC 17233</strain>
    </source>
</reference>
<keyword evidence="6 7" id="KW-0694">RNA-binding</keyword>
<dbReference type="InterPro" id="IPR031341">
    <property type="entry name" value="Methyltr_RsmF_N"/>
</dbReference>
<dbReference type="InterPro" id="IPR001678">
    <property type="entry name" value="MeTrfase_RsmB-F_NOP2_dom"/>
</dbReference>
<accession>A0A1T4M3F5</accession>
<feature type="binding site" evidence="7">
    <location>
        <position position="135"/>
    </location>
    <ligand>
        <name>S-adenosyl-L-methionine</name>
        <dbReference type="ChEBI" id="CHEBI:59789"/>
    </ligand>
</feature>
<evidence type="ECO:0000256" key="1">
    <source>
        <dbReference type="ARBA" id="ARBA00007494"/>
    </source>
</evidence>
<proteinExistence type="inferred from homology"/>
<dbReference type="Pfam" id="PF01189">
    <property type="entry name" value="Methyltr_RsmB-F"/>
    <property type="match status" value="1"/>
</dbReference>
<protein>
    <submittedName>
        <fullName evidence="9">NOL1/NOP2/sun family putative RNA methylase</fullName>
    </submittedName>
</protein>
<dbReference type="CDD" id="cd21147">
    <property type="entry name" value="RsmF_methylt_CTD1"/>
    <property type="match status" value="1"/>
</dbReference>
<dbReference type="Pfam" id="PF13636">
    <property type="entry name" value="Methyltranf_PUA"/>
    <property type="match status" value="1"/>
</dbReference>
<dbReference type="InterPro" id="IPR031340">
    <property type="entry name" value="RsmF_methylt_CI"/>
</dbReference>
<feature type="binding site" evidence="7">
    <location>
        <position position="180"/>
    </location>
    <ligand>
        <name>S-adenosyl-L-methionine</name>
        <dbReference type="ChEBI" id="CHEBI:59789"/>
    </ligand>
</feature>
<dbReference type="GO" id="GO:0001510">
    <property type="term" value="P:RNA methylation"/>
    <property type="evidence" value="ECO:0007669"/>
    <property type="project" value="InterPro"/>
</dbReference>
<evidence type="ECO:0000256" key="5">
    <source>
        <dbReference type="ARBA" id="ARBA00022691"/>
    </source>
</evidence>
<dbReference type="RefSeq" id="WP_078786918.1">
    <property type="nucleotide sequence ID" value="NZ_FMTO01000004.1"/>
</dbReference>